<evidence type="ECO:0000256" key="1">
    <source>
        <dbReference type="SAM" id="MobiDB-lite"/>
    </source>
</evidence>
<keyword evidence="4" id="KW-1185">Reference proteome</keyword>
<dbReference type="OrthoDB" id="3681611at2"/>
<accession>C6WQZ1</accession>
<reference evidence="3 4" key="1">
    <citation type="journal article" date="2009" name="Stand. Genomic Sci.">
        <title>Complete genome sequence of Actinosynnema mirum type strain (101).</title>
        <authorList>
            <person name="Land M."/>
            <person name="Lapidus A."/>
            <person name="Mayilraj S."/>
            <person name="Chen F."/>
            <person name="Copeland A."/>
            <person name="Del Rio T.G."/>
            <person name="Nolan M."/>
            <person name="Lucas S."/>
            <person name="Tice H."/>
            <person name="Cheng J.F."/>
            <person name="Chertkov O."/>
            <person name="Bruce D."/>
            <person name="Goodwin L."/>
            <person name="Pitluck S."/>
            <person name="Rohde M."/>
            <person name="Goker M."/>
            <person name="Pati A."/>
            <person name="Ivanova N."/>
            <person name="Mavromatis K."/>
            <person name="Chen A."/>
            <person name="Palaniappan K."/>
            <person name="Hauser L."/>
            <person name="Chang Y.J."/>
            <person name="Jeffries C.C."/>
            <person name="Brettin T."/>
            <person name="Detter J.C."/>
            <person name="Han C."/>
            <person name="Chain P."/>
            <person name="Tindall B.J."/>
            <person name="Bristow J."/>
            <person name="Eisen J.A."/>
            <person name="Markowitz V."/>
            <person name="Hugenholtz P."/>
            <person name="Kyrpides N.C."/>
            <person name="Klenk H.P."/>
        </authorList>
    </citation>
    <scope>NUCLEOTIDE SEQUENCE [LARGE SCALE GENOMIC DNA]</scope>
    <source>
        <strain evidence="4">ATCC 29888 / DSM 43827 / JCM 3225 / NBRC 14064 / NCIMB 13271 / NRRL B-12336 / IMRU 3971 / 101</strain>
    </source>
</reference>
<dbReference type="Proteomes" id="UP000002213">
    <property type="component" value="Chromosome"/>
</dbReference>
<dbReference type="STRING" id="446462.Amir_6889"/>
<keyword evidence="2" id="KW-1133">Transmembrane helix</keyword>
<dbReference type="RefSeq" id="WP_015805561.1">
    <property type="nucleotide sequence ID" value="NC_013093.1"/>
</dbReference>
<dbReference type="EMBL" id="CP001630">
    <property type="protein sequence ID" value="ACU40684.1"/>
    <property type="molecule type" value="Genomic_DNA"/>
</dbReference>
<feature type="region of interest" description="Disordered" evidence="1">
    <location>
        <begin position="79"/>
        <end position="106"/>
    </location>
</feature>
<name>C6WQZ1_ACTMD</name>
<keyword evidence="2" id="KW-0812">Transmembrane</keyword>
<organism evidence="3 4">
    <name type="scientific">Actinosynnema mirum (strain ATCC 29888 / DSM 43827 / JCM 3225 / NBRC 14064 / NCIMB 13271 / NRRL B-12336 / IMRU 3971 / 101)</name>
    <dbReference type="NCBI Taxonomy" id="446462"/>
    <lineage>
        <taxon>Bacteria</taxon>
        <taxon>Bacillati</taxon>
        <taxon>Actinomycetota</taxon>
        <taxon>Actinomycetes</taxon>
        <taxon>Pseudonocardiales</taxon>
        <taxon>Pseudonocardiaceae</taxon>
        <taxon>Actinosynnema</taxon>
    </lineage>
</organism>
<evidence type="ECO:0000313" key="4">
    <source>
        <dbReference type="Proteomes" id="UP000002213"/>
    </source>
</evidence>
<dbReference type="eggNOG" id="ENOG502ZU2I">
    <property type="taxonomic scope" value="Bacteria"/>
</dbReference>
<gene>
    <name evidence="3" type="ordered locus">Amir_6889</name>
</gene>
<dbReference type="AlphaFoldDB" id="C6WQZ1"/>
<proteinExistence type="predicted"/>
<evidence type="ECO:0000256" key="2">
    <source>
        <dbReference type="SAM" id="Phobius"/>
    </source>
</evidence>
<dbReference type="KEGG" id="ami:Amir_6889"/>
<evidence type="ECO:0000313" key="3">
    <source>
        <dbReference type="EMBL" id="ACU40684.1"/>
    </source>
</evidence>
<sequence length="263" mass="27958">MSEAELREGMLAALGDEPPLDFDADALIRKGRQRRKRKRALTAVGTTTALLLVTALSVPLVLDGLRSGAVDSAGSGLITITGERAPGSGEPDPATESPRPAGEATLESSESGWVHYYLNEIYPNYGVLALGEPQLVANTFPELGPHEGSLGYLVRYTKGATRGMLRLEVGGEDSGLGSMCPDKRYCHSEDQQPDGSRVQVASYPGRVEEPGGLEVVHHRPDGLVVRVVSYHTDPSDPDVQLDLNSYDAILGLATDRNLALAAG</sequence>
<protein>
    <submittedName>
        <fullName evidence="3">Uncharacterized protein</fullName>
    </submittedName>
</protein>
<keyword evidence="2" id="KW-0472">Membrane</keyword>
<dbReference type="HOGENOM" id="CLU_1056157_0_0_11"/>
<feature type="transmembrane region" description="Helical" evidence="2">
    <location>
        <begin position="40"/>
        <end position="62"/>
    </location>
</feature>